<feature type="region of interest" description="Disordered" evidence="1">
    <location>
        <begin position="1"/>
        <end position="27"/>
    </location>
</feature>
<evidence type="ECO:0000313" key="2">
    <source>
        <dbReference type="EMBL" id="EIE76333.1"/>
    </source>
</evidence>
<keyword evidence="3" id="KW-1185">Reference proteome</keyword>
<organism evidence="2 3">
    <name type="scientific">Rhizopus delemar (strain RA 99-880 / ATCC MYA-4621 / FGSC 9543 / NRRL 43880)</name>
    <name type="common">Mucormycosis agent</name>
    <name type="synonym">Rhizopus arrhizus var. delemar</name>
    <dbReference type="NCBI Taxonomy" id="246409"/>
    <lineage>
        <taxon>Eukaryota</taxon>
        <taxon>Fungi</taxon>
        <taxon>Fungi incertae sedis</taxon>
        <taxon>Mucoromycota</taxon>
        <taxon>Mucoromycotina</taxon>
        <taxon>Mucoromycetes</taxon>
        <taxon>Mucorales</taxon>
        <taxon>Mucorineae</taxon>
        <taxon>Rhizopodaceae</taxon>
        <taxon>Rhizopus</taxon>
    </lineage>
</organism>
<gene>
    <name evidence="2" type="ORF">RO3G_01037</name>
</gene>
<dbReference type="VEuPathDB" id="FungiDB:RO3G_01037"/>
<dbReference type="AlphaFoldDB" id="I1BJF3"/>
<dbReference type="RefSeq" id="XP_067511729.1">
    <property type="nucleotide sequence ID" value="XM_067655628.1"/>
</dbReference>
<name>I1BJF3_RHIO9</name>
<proteinExistence type="predicted"/>
<dbReference type="Proteomes" id="UP000009138">
    <property type="component" value="Unassembled WGS sequence"/>
</dbReference>
<evidence type="ECO:0000256" key="1">
    <source>
        <dbReference type="SAM" id="MobiDB-lite"/>
    </source>
</evidence>
<dbReference type="InParanoid" id="I1BJF3"/>
<dbReference type="EMBL" id="CH476732">
    <property type="protein sequence ID" value="EIE76333.1"/>
    <property type="molecule type" value="Genomic_DNA"/>
</dbReference>
<sequence length="101" mass="11831">MILAANDSHHHHHRSQQQTWPNEDYTRHLDQGNDEGIDLNNHAVLADKSIERVKPVQIVFYALDLKQTASQLVQFPVIRWSLPRPLFQHSFLYCQIHYCCG</sequence>
<evidence type="ECO:0000313" key="3">
    <source>
        <dbReference type="Proteomes" id="UP000009138"/>
    </source>
</evidence>
<protein>
    <submittedName>
        <fullName evidence="2">Uncharacterized protein</fullName>
    </submittedName>
</protein>
<reference evidence="2 3" key="1">
    <citation type="journal article" date="2009" name="PLoS Genet.">
        <title>Genomic analysis of the basal lineage fungus Rhizopus oryzae reveals a whole-genome duplication.</title>
        <authorList>
            <person name="Ma L.-J."/>
            <person name="Ibrahim A.S."/>
            <person name="Skory C."/>
            <person name="Grabherr M.G."/>
            <person name="Burger G."/>
            <person name="Butler M."/>
            <person name="Elias M."/>
            <person name="Idnurm A."/>
            <person name="Lang B.F."/>
            <person name="Sone T."/>
            <person name="Abe A."/>
            <person name="Calvo S.E."/>
            <person name="Corrochano L.M."/>
            <person name="Engels R."/>
            <person name="Fu J."/>
            <person name="Hansberg W."/>
            <person name="Kim J.-M."/>
            <person name="Kodira C.D."/>
            <person name="Koehrsen M.J."/>
            <person name="Liu B."/>
            <person name="Miranda-Saavedra D."/>
            <person name="O'Leary S."/>
            <person name="Ortiz-Castellanos L."/>
            <person name="Poulter R."/>
            <person name="Rodriguez-Romero J."/>
            <person name="Ruiz-Herrera J."/>
            <person name="Shen Y.-Q."/>
            <person name="Zeng Q."/>
            <person name="Galagan J."/>
            <person name="Birren B.W."/>
            <person name="Cuomo C.A."/>
            <person name="Wickes B.L."/>
        </authorList>
    </citation>
    <scope>NUCLEOTIDE SEQUENCE [LARGE SCALE GENOMIC DNA]</scope>
    <source>
        <strain evidence="3">RA 99-880 / ATCC MYA-4621 / FGSC 9543 / NRRL 43880</strain>
    </source>
</reference>
<accession>I1BJF3</accession>
<dbReference type="GeneID" id="93608009"/>